<dbReference type="Gene3D" id="3.90.320.10">
    <property type="match status" value="1"/>
</dbReference>
<dbReference type="Gramene" id="PNW75477">
    <property type="protein sequence ID" value="PNW75477"/>
    <property type="gene ID" value="CHLRE_12g528200v5"/>
</dbReference>
<evidence type="ECO:0000313" key="26">
    <source>
        <dbReference type="Proteomes" id="UP000006906"/>
    </source>
</evidence>
<dbReference type="PANTHER" id="PTHR10887">
    <property type="entry name" value="DNA2/NAM7 HELICASE FAMILY"/>
    <property type="match status" value="1"/>
</dbReference>
<feature type="domain" description="DNA2/NAM7 helicase helicase" evidence="23">
    <location>
        <begin position="1811"/>
        <end position="1907"/>
    </location>
</feature>
<evidence type="ECO:0000256" key="17">
    <source>
        <dbReference type="ARBA" id="ARBA00023204"/>
    </source>
</evidence>
<keyword evidence="6" id="KW-0235">DNA replication</keyword>
<dbReference type="GO" id="GO:0017108">
    <property type="term" value="F:5'-flap endonuclease activity"/>
    <property type="evidence" value="ECO:0000318"/>
    <property type="project" value="GO_Central"/>
</dbReference>
<dbReference type="GO" id="GO:0046872">
    <property type="term" value="F:metal ion binding"/>
    <property type="evidence" value="ECO:0007669"/>
    <property type="project" value="UniProtKB-KW"/>
</dbReference>
<comment type="catalytic activity">
    <reaction evidence="20">
        <text>ATP + H2O = ADP + phosphate + H(+)</text>
        <dbReference type="Rhea" id="RHEA:13065"/>
        <dbReference type="ChEBI" id="CHEBI:15377"/>
        <dbReference type="ChEBI" id="CHEBI:15378"/>
        <dbReference type="ChEBI" id="CHEBI:30616"/>
        <dbReference type="ChEBI" id="CHEBI:43474"/>
        <dbReference type="ChEBI" id="CHEBI:456216"/>
        <dbReference type="EC" id="3.6.4.12"/>
    </reaction>
</comment>
<sequence>MGKKQPLAAVQKAKGGPDITKFFGRKPSGGKEATPGRNTGVAGVRAPGGRAPTPGKHLLDNVLLSQDVDDGLQVVWASSPTAALSPQKATGESQDTARTASQQHTQGGNNSQASRDGFRRALALAAHKAASDVPKLDIEDLAGYAGGSQAQSQVQAKEQPHDENAAPELQQLQERKSSHRLASTSSTGGAGGSHGTKRQRSGNLGQLCAGDRRSAAALGLDKALAAQVSVVAPVLTAVAEGAAAAATDGNADCAGRGDADAAAAAAPAAPEGTDAVALSADAHAVAEAAFDAEEEQLMAEAMAGLEYKTPAAARQQARLGRSALCRNTDAGRLAGGSGTPALLSLGGGAAAAAGRKRPLLTCSNKKGASASGSVHKRRALLDLLDQVELMVKQRTQPSQANAGAQPPGRGPGQAVAAADSPLAAGCTAPEPMATEGDASLPAACTEAAATGDHAPDMAEPASQTPPPLVYTRAGATPEPGGLDETPVVQPSLDMVACTLVSPTQPLQPGAPQPSAAGCLGPGMTLPPARRAMQSGPSGPGLAAGPATACGLRPGFESRVTAPGPFGDLAPLGGPEPAPIVLRPPAGSSSASAKGLTAMSLADDDEDDIDLEALELIDQMHGIQAGSSGNSSGGAGKFSGAQAATTVGTKAADCCIQAGSMQATAPGSTSGTADALPMTQALPPAAVVVGPAARFPRPPLAPGSLSAVSNRYEPPWQAPQSVQPLLQPQQMHQPQALRSQAAKPVQASVPAELLHQQPPQLPQPAAMCNQPQQPTPAQQLVVQPQPAPPALMLAPRASTTSGGGDGWDDDDDGVDFDIDAVVAKAVSNSRPASPSGPSSAAALPAAAQMPTSAGPLDSAHDALDPAHLLGGRPPPASTLVASAHQPHPLPVQHQQQAPALCGASAAGVASAAGTQEAGVGVQGGSGGREDYHYVVMEVQACGSGQQHLLRLRCLNQHKGTELLVLLCDMWAHQEVRPGDSANVLGGKPVDAGEACAALEINAQQGLFVLHPDVLLSGTSVIKDCARQAWLGDRVSGGLGSDTALSGNISHELLQRCLQPALEGRLDEARVRHEARAVIRARAPELVQQAQLAQDGTCEASVEAGLSETVQQLLTWVRTYIAPDGAGSASSAASGDVRLGGPVIMAPAGDGEDAPLVQPEVRCRVDEVLDIEENIWAPKYGIKGQIDATFRVSVSAKDPLHNQLTLHGGLASEVQRRQQDAGGHGSDGGPARYHGHRHRASDGGAPLSAPGSSGLGGSGAWPQQAPACNGQGLAPALQRQHSWSAGSGAAAAQQVQPLPGVQTESLIVPFEYKSGQFHGEHKLQVLLYLLLMEDRYRTAVRKGLLFHRGMPHMASVAYSHATLASVMVKRNRLAAHLVGAASRPPPPLGSGNNDACSRCYAKTACAVYLAAEAASVQAAEAAAQGGAGGGADAAAAATQAAGAGQPEQCSQGLSARLLGSVHPELRTQVAKVPAATAAFFAHWCRLVDLEEQAARGSRSDLWALTGEQREQLGGCVARLVFCREEAPLQPQHLQQPGGVEGEPRYCYVFSRQVALPPTSPAAAATGMALATSGAVAANGDVLVVNAGPPAEGPAPQVVHGAKAADATGGLLSAGFAPGDMGVLSVEGRHVNAARVTVAAVTQDTITLSCRKRINITKLSGPDGAITSNSSSSPGASAPGPIAAPLTWRLDRDESASHFTLQRSNLALLALPEIGASYSYSGPRDMKPEPRRRAREAVASQAAWRTKNLEQLRRLVVDLEPPQQGTGLAEVGGSSQHPQAAAAAGEGRGGFGSQGASSQVFAHNSYLRRAAGGMNSEQLAAVGTALTMCHYSILLGMPGTGKTTTIVHIIQALVASKVRVLVSSYTNSAVDNILLKLADSLQANASGGGGEAVKFVRLGSAHAVHPGVRRFMPGGAAYPDTSVAGLKHLMNTANVVGCTCLSVNSPLLTCQSFGVVILDEASQVTLPASLGPLALGRSFLLVGDHYQLSPLVQSREAAAGGLGVSLFRRLSEAHPQAVVTLSSQYRMCTDIMALSNALVYNGRMRCGSDAVATAQLHLPQLPALAAPPQAGACPPSWPASLLPAAAWLQAALAPEARVVFLDTDAALGCGERVLQDGVVNPGEVRLVHGLVAALAAAGLPPGHVGVASPYKAQVAALQGALTGFTAPAQQQRLEESGAAGGGVEVLTIDRYQGRDKAAILLSLVRSNSERAAGRLLADWQRLNVALTRARTKLLLVGSAATAGSIPLLAELLRLLAERPGGVVRLPPDCLEAVPALPGAAGAAGTGMER</sequence>
<dbReference type="GO" id="GO:0003677">
    <property type="term" value="F:DNA binding"/>
    <property type="evidence" value="ECO:0007669"/>
    <property type="project" value="UniProtKB-KW"/>
</dbReference>
<keyword evidence="17" id="KW-0234">DNA repair</keyword>
<feature type="compositionally biased region" description="Low complexity" evidence="21">
    <location>
        <begin position="758"/>
        <end position="794"/>
    </location>
</feature>
<name>A0A2K3D4L9_CHLRE</name>
<dbReference type="STRING" id="3055.A0A2K3D4L9"/>
<feature type="compositionally biased region" description="Low complexity" evidence="21">
    <location>
        <begin position="826"/>
        <end position="852"/>
    </location>
</feature>
<feature type="compositionally biased region" description="Low complexity" evidence="21">
    <location>
        <begin position="725"/>
        <end position="736"/>
    </location>
</feature>
<protein>
    <recommendedName>
        <fullName evidence="4">DNA helicase</fullName>
        <ecNumber evidence="4">3.6.4.12</ecNumber>
    </recommendedName>
</protein>
<keyword evidence="10" id="KW-0227">DNA damage</keyword>
<evidence type="ECO:0000256" key="6">
    <source>
        <dbReference type="ARBA" id="ARBA00022705"/>
    </source>
</evidence>
<dbReference type="GO" id="GO:0051539">
    <property type="term" value="F:4 iron, 4 sulfur cluster binding"/>
    <property type="evidence" value="ECO:0007669"/>
    <property type="project" value="UniProtKB-KW"/>
</dbReference>
<feature type="region of interest" description="Disordered" evidence="21">
    <location>
        <begin position="1"/>
        <end position="54"/>
    </location>
</feature>
<gene>
    <name evidence="25" type="ORF">CHLRE_12g528200v5</name>
</gene>
<evidence type="ECO:0000256" key="13">
    <source>
        <dbReference type="ARBA" id="ARBA00022840"/>
    </source>
</evidence>
<keyword evidence="8" id="KW-0479">Metal-binding</keyword>
<dbReference type="Gene3D" id="3.40.50.300">
    <property type="entry name" value="P-loop containing nucleotide triphosphate hydrolases"/>
    <property type="match status" value="2"/>
</dbReference>
<dbReference type="GO" id="GO:0003723">
    <property type="term" value="F:RNA binding"/>
    <property type="evidence" value="ECO:0000318"/>
    <property type="project" value="GO_Central"/>
</dbReference>
<dbReference type="GO" id="GO:0017116">
    <property type="term" value="F:single-stranded DNA helicase activity"/>
    <property type="evidence" value="ECO:0007669"/>
    <property type="project" value="InterPro"/>
</dbReference>
<feature type="region of interest" description="Disordered" evidence="21">
    <location>
        <begin position="1213"/>
        <end position="1269"/>
    </location>
</feature>
<comment type="subcellular location">
    <subcellularLocation>
        <location evidence="2">Nucleus</location>
    </subcellularLocation>
</comment>
<keyword evidence="13" id="KW-0067">ATP-binding</keyword>
<dbReference type="PANTHER" id="PTHR10887:SF433">
    <property type="entry name" value="DNA REPLICATION ATP-DEPENDENT HELICASE_NUCLEASE DNA2"/>
    <property type="match status" value="1"/>
</dbReference>
<dbReference type="CDD" id="cd18808">
    <property type="entry name" value="SF1_C_Upf1"/>
    <property type="match status" value="1"/>
</dbReference>
<feature type="compositionally biased region" description="Low complexity" evidence="21">
    <location>
        <begin position="1240"/>
        <end position="1250"/>
    </location>
</feature>
<evidence type="ECO:0000256" key="12">
    <source>
        <dbReference type="ARBA" id="ARBA00022806"/>
    </source>
</evidence>
<evidence type="ECO:0000256" key="16">
    <source>
        <dbReference type="ARBA" id="ARBA00023125"/>
    </source>
</evidence>
<feature type="region of interest" description="Disordered" evidence="21">
    <location>
        <begin position="394"/>
        <end position="418"/>
    </location>
</feature>
<dbReference type="GO" id="GO:0006281">
    <property type="term" value="P:DNA repair"/>
    <property type="evidence" value="ECO:0007669"/>
    <property type="project" value="UniProtKB-KW"/>
</dbReference>
<evidence type="ECO:0000256" key="7">
    <source>
        <dbReference type="ARBA" id="ARBA00022722"/>
    </source>
</evidence>
<dbReference type="InterPro" id="IPR041679">
    <property type="entry name" value="DNA2/NAM7-like_C"/>
</dbReference>
<feature type="domain" description="DNA2/NAM7 helicase-like C-terminal" evidence="24">
    <location>
        <begin position="2000"/>
        <end position="2236"/>
    </location>
</feature>
<dbReference type="Pfam" id="PF13086">
    <property type="entry name" value="AAA_11"/>
    <property type="match status" value="2"/>
</dbReference>
<dbReference type="EC" id="3.6.4.12" evidence="4"/>
<evidence type="ECO:0000256" key="14">
    <source>
        <dbReference type="ARBA" id="ARBA00023004"/>
    </source>
</evidence>
<dbReference type="InterPro" id="IPR026851">
    <property type="entry name" value="Dna2/JHS1_DEXXQ-box"/>
</dbReference>
<keyword evidence="11" id="KW-0378">Hydrolase</keyword>
<dbReference type="OrthoDB" id="306218at2759"/>
<comment type="similarity">
    <text evidence="3">Belongs to the DNA2/NAM7 helicase family.</text>
</comment>
<keyword evidence="14" id="KW-0408">Iron</keyword>
<dbReference type="SUPFAM" id="SSF52540">
    <property type="entry name" value="P-loop containing nucleoside triphosphate hydrolases"/>
    <property type="match status" value="1"/>
</dbReference>
<feature type="region of interest" description="Disordered" evidence="21">
    <location>
        <begin position="1760"/>
        <end position="1793"/>
    </location>
</feature>
<dbReference type="GO" id="GO:0005737">
    <property type="term" value="C:cytoplasm"/>
    <property type="evidence" value="ECO:0000318"/>
    <property type="project" value="GO_Central"/>
</dbReference>
<dbReference type="InterPro" id="IPR041677">
    <property type="entry name" value="DNA2/NAM7_AAA_11"/>
</dbReference>
<feature type="compositionally biased region" description="Low complexity" evidence="21">
    <location>
        <begin position="882"/>
        <end position="895"/>
    </location>
</feature>
<dbReference type="InterPro" id="IPR014808">
    <property type="entry name" value="DNA_replication_fac_Dna2_N"/>
</dbReference>
<dbReference type="EMBL" id="CM008973">
    <property type="protein sequence ID" value="PNW75477.1"/>
    <property type="molecule type" value="Genomic_DNA"/>
</dbReference>
<dbReference type="GO" id="GO:0071932">
    <property type="term" value="P:replication fork reversal"/>
    <property type="evidence" value="ECO:0000318"/>
    <property type="project" value="GO_Central"/>
</dbReference>
<comment type="cofactor">
    <cofactor evidence="1">
        <name>[4Fe-4S] cluster</name>
        <dbReference type="ChEBI" id="CHEBI:49883"/>
    </cofactor>
</comment>
<keyword evidence="5" id="KW-0004">4Fe-4S</keyword>
<dbReference type="FunCoup" id="A0A2K3D4L9">
    <property type="interactions" value="1269"/>
</dbReference>
<feature type="region of interest" description="Disordered" evidence="21">
    <location>
        <begin position="758"/>
        <end position="812"/>
    </location>
</feature>
<feature type="domain" description="DNA replication factor Dna2 N-terminal" evidence="22">
    <location>
        <begin position="955"/>
        <end position="1190"/>
    </location>
</feature>
<dbReference type="Pfam" id="PF13087">
    <property type="entry name" value="AAA_12"/>
    <property type="match status" value="1"/>
</dbReference>
<dbReference type="GO" id="GO:0005634">
    <property type="term" value="C:nucleus"/>
    <property type="evidence" value="ECO:0007669"/>
    <property type="project" value="UniProtKB-SubCell"/>
</dbReference>
<evidence type="ECO:0000256" key="9">
    <source>
        <dbReference type="ARBA" id="ARBA00022741"/>
    </source>
</evidence>
<feature type="domain" description="DNA2/NAM7 helicase helicase" evidence="23">
    <location>
        <begin position="1924"/>
        <end position="1992"/>
    </location>
</feature>
<feature type="compositionally biased region" description="Low complexity" evidence="21">
    <location>
        <begin position="1769"/>
        <end position="1782"/>
    </location>
</feature>
<evidence type="ECO:0000256" key="4">
    <source>
        <dbReference type="ARBA" id="ARBA00012551"/>
    </source>
</evidence>
<evidence type="ECO:0000256" key="10">
    <source>
        <dbReference type="ARBA" id="ARBA00022763"/>
    </source>
</evidence>
<feature type="region of interest" description="Disordered" evidence="21">
    <location>
        <begin position="171"/>
        <end position="205"/>
    </location>
</feature>
<feature type="region of interest" description="Disordered" evidence="21">
    <location>
        <begin position="725"/>
        <end position="745"/>
    </location>
</feature>
<evidence type="ECO:0000256" key="1">
    <source>
        <dbReference type="ARBA" id="ARBA00001966"/>
    </source>
</evidence>
<feature type="region of interest" description="Disordered" evidence="21">
    <location>
        <begin position="826"/>
        <end position="895"/>
    </location>
</feature>
<evidence type="ECO:0000256" key="20">
    <source>
        <dbReference type="ARBA" id="ARBA00047995"/>
    </source>
</evidence>
<evidence type="ECO:0000313" key="25">
    <source>
        <dbReference type="EMBL" id="PNW75477.1"/>
    </source>
</evidence>
<dbReference type="KEGG" id="cre:CHLRE_12g528200v5"/>
<keyword evidence="9" id="KW-0547">Nucleotide-binding</keyword>
<evidence type="ECO:0000256" key="21">
    <source>
        <dbReference type="SAM" id="MobiDB-lite"/>
    </source>
</evidence>
<evidence type="ECO:0000256" key="8">
    <source>
        <dbReference type="ARBA" id="ARBA00022723"/>
    </source>
</evidence>
<dbReference type="GeneID" id="66055640"/>
<evidence type="ECO:0000256" key="2">
    <source>
        <dbReference type="ARBA" id="ARBA00004123"/>
    </source>
</evidence>
<feature type="region of interest" description="Disordered" evidence="21">
    <location>
        <begin position="452"/>
        <end position="482"/>
    </location>
</feature>
<dbReference type="InterPro" id="IPR047187">
    <property type="entry name" value="SF1_C_Upf1"/>
</dbReference>
<dbReference type="Proteomes" id="UP000006906">
    <property type="component" value="Chromosome 12"/>
</dbReference>
<dbReference type="InterPro" id="IPR045055">
    <property type="entry name" value="DNA2/NAM7-like"/>
</dbReference>
<evidence type="ECO:0000256" key="3">
    <source>
        <dbReference type="ARBA" id="ARBA00007913"/>
    </source>
</evidence>
<evidence type="ECO:0000259" key="23">
    <source>
        <dbReference type="Pfam" id="PF13086"/>
    </source>
</evidence>
<accession>A0A2K3D4L9</accession>
<evidence type="ECO:0000259" key="22">
    <source>
        <dbReference type="Pfam" id="PF08696"/>
    </source>
</evidence>
<proteinExistence type="inferred from homology"/>
<dbReference type="InterPro" id="IPR027417">
    <property type="entry name" value="P-loop_NTPase"/>
</dbReference>
<evidence type="ECO:0000256" key="18">
    <source>
        <dbReference type="ARBA" id="ARBA00023242"/>
    </source>
</evidence>
<keyword evidence="15" id="KW-0411">Iron-sulfur</keyword>
<dbReference type="GO" id="GO:0005524">
    <property type="term" value="F:ATP binding"/>
    <property type="evidence" value="ECO:0007669"/>
    <property type="project" value="UniProtKB-KW"/>
</dbReference>
<keyword evidence="26" id="KW-1185">Reference proteome</keyword>
<evidence type="ECO:0000256" key="15">
    <source>
        <dbReference type="ARBA" id="ARBA00023014"/>
    </source>
</evidence>
<keyword evidence="19" id="KW-0511">Multifunctional enzyme</keyword>
<evidence type="ECO:0000256" key="11">
    <source>
        <dbReference type="ARBA" id="ARBA00022801"/>
    </source>
</evidence>
<dbReference type="InterPro" id="IPR011604">
    <property type="entry name" value="PDDEXK-like_dom_sf"/>
</dbReference>
<keyword evidence="16" id="KW-0238">DNA-binding</keyword>
<evidence type="ECO:0000256" key="5">
    <source>
        <dbReference type="ARBA" id="ARBA00022485"/>
    </source>
</evidence>
<keyword evidence="18" id="KW-0539">Nucleus</keyword>
<dbReference type="Pfam" id="PF08696">
    <property type="entry name" value="Dna2"/>
    <property type="match status" value="1"/>
</dbReference>
<organism evidence="25 26">
    <name type="scientific">Chlamydomonas reinhardtii</name>
    <name type="common">Chlamydomonas smithii</name>
    <dbReference type="NCBI Taxonomy" id="3055"/>
    <lineage>
        <taxon>Eukaryota</taxon>
        <taxon>Viridiplantae</taxon>
        <taxon>Chlorophyta</taxon>
        <taxon>core chlorophytes</taxon>
        <taxon>Chlorophyceae</taxon>
        <taxon>CS clade</taxon>
        <taxon>Chlamydomonadales</taxon>
        <taxon>Chlamydomonadaceae</taxon>
        <taxon>Chlamydomonas</taxon>
    </lineage>
</organism>
<dbReference type="CDD" id="cd18041">
    <property type="entry name" value="DEXXQc_DNA2"/>
    <property type="match status" value="1"/>
</dbReference>
<keyword evidence="7" id="KW-0540">Nuclease</keyword>
<evidence type="ECO:0000259" key="24">
    <source>
        <dbReference type="Pfam" id="PF13087"/>
    </source>
</evidence>
<evidence type="ECO:0000256" key="19">
    <source>
        <dbReference type="ARBA" id="ARBA00023268"/>
    </source>
</evidence>
<reference evidence="25 26" key="1">
    <citation type="journal article" date="2007" name="Science">
        <title>The Chlamydomonas genome reveals the evolution of key animal and plant functions.</title>
        <authorList>
            <person name="Merchant S.S."/>
            <person name="Prochnik S.E."/>
            <person name="Vallon O."/>
            <person name="Harris E.H."/>
            <person name="Karpowicz S.J."/>
            <person name="Witman G.B."/>
            <person name="Terry A."/>
            <person name="Salamov A."/>
            <person name="Fritz-Laylin L.K."/>
            <person name="Marechal-Drouard L."/>
            <person name="Marshall W.F."/>
            <person name="Qu L.H."/>
            <person name="Nelson D.R."/>
            <person name="Sanderfoot A.A."/>
            <person name="Spalding M.H."/>
            <person name="Kapitonov V.V."/>
            <person name="Ren Q."/>
            <person name="Ferris P."/>
            <person name="Lindquist E."/>
            <person name="Shapiro H."/>
            <person name="Lucas S.M."/>
            <person name="Grimwood J."/>
            <person name="Schmutz J."/>
            <person name="Cardol P."/>
            <person name="Cerutti H."/>
            <person name="Chanfreau G."/>
            <person name="Chen C.L."/>
            <person name="Cognat V."/>
            <person name="Croft M.T."/>
            <person name="Dent R."/>
            <person name="Dutcher S."/>
            <person name="Fernandez E."/>
            <person name="Fukuzawa H."/>
            <person name="Gonzalez-Ballester D."/>
            <person name="Gonzalez-Halphen D."/>
            <person name="Hallmann A."/>
            <person name="Hanikenne M."/>
            <person name="Hippler M."/>
            <person name="Inwood W."/>
            <person name="Jabbari K."/>
            <person name="Kalanon M."/>
            <person name="Kuras R."/>
            <person name="Lefebvre P.A."/>
            <person name="Lemaire S.D."/>
            <person name="Lobanov A.V."/>
            <person name="Lohr M."/>
            <person name="Manuell A."/>
            <person name="Meier I."/>
            <person name="Mets L."/>
            <person name="Mittag M."/>
            <person name="Mittelmeier T."/>
            <person name="Moroney J.V."/>
            <person name="Moseley J."/>
            <person name="Napoli C."/>
            <person name="Nedelcu A.M."/>
            <person name="Niyogi K."/>
            <person name="Novoselov S.V."/>
            <person name="Paulsen I.T."/>
            <person name="Pazour G."/>
            <person name="Purton S."/>
            <person name="Ral J.P."/>
            <person name="Riano-Pachon D.M."/>
            <person name="Riekhof W."/>
            <person name="Rymarquis L."/>
            <person name="Schroda M."/>
            <person name="Stern D."/>
            <person name="Umen J."/>
            <person name="Willows R."/>
            <person name="Wilson N."/>
            <person name="Zimmer S.L."/>
            <person name="Allmer J."/>
            <person name="Balk J."/>
            <person name="Bisova K."/>
            <person name="Chen C.J."/>
            <person name="Elias M."/>
            <person name="Gendler K."/>
            <person name="Hauser C."/>
            <person name="Lamb M.R."/>
            <person name="Ledford H."/>
            <person name="Long J.C."/>
            <person name="Minagawa J."/>
            <person name="Page M.D."/>
            <person name="Pan J."/>
            <person name="Pootakham W."/>
            <person name="Roje S."/>
            <person name="Rose A."/>
            <person name="Stahlberg E."/>
            <person name="Terauchi A.M."/>
            <person name="Yang P."/>
            <person name="Ball S."/>
            <person name="Bowler C."/>
            <person name="Dieckmann C.L."/>
            <person name="Gladyshev V.N."/>
            <person name="Green P."/>
            <person name="Jorgensen R."/>
            <person name="Mayfield S."/>
            <person name="Mueller-Roeber B."/>
            <person name="Rajamani S."/>
            <person name="Sayre R.T."/>
            <person name="Brokstein P."/>
            <person name="Dubchak I."/>
            <person name="Goodstein D."/>
            <person name="Hornick L."/>
            <person name="Huang Y.W."/>
            <person name="Jhaveri J."/>
            <person name="Luo Y."/>
            <person name="Martinez D."/>
            <person name="Ngau W.C."/>
            <person name="Otillar B."/>
            <person name="Poliakov A."/>
            <person name="Porter A."/>
            <person name="Szajkowski L."/>
            <person name="Werner G."/>
            <person name="Zhou K."/>
            <person name="Grigoriev I.V."/>
            <person name="Rokhsar D.S."/>
            <person name="Grossman A.R."/>
        </authorList>
    </citation>
    <scope>NUCLEOTIDE SEQUENCE [LARGE SCALE GENOMIC DNA]</scope>
    <source>
        <strain evidence="26">CC-503</strain>
    </source>
</reference>
<feature type="compositionally biased region" description="Low complexity" evidence="21">
    <location>
        <begin position="39"/>
        <end position="54"/>
    </location>
</feature>
<feature type="region of interest" description="Disordered" evidence="21">
    <location>
        <begin position="79"/>
        <end position="114"/>
    </location>
</feature>
<feature type="compositionally biased region" description="Low complexity" evidence="21">
    <location>
        <begin position="399"/>
        <end position="418"/>
    </location>
</feature>
<dbReference type="InParanoid" id="A0A2K3D4L9"/>
<dbReference type="RefSeq" id="XP_042918618.1">
    <property type="nucleotide sequence ID" value="XM_043068523.1"/>
</dbReference>
<keyword evidence="12" id="KW-0347">Helicase</keyword>